<comment type="caution">
    <text evidence="2">The sequence shown here is derived from an EMBL/GenBank/DDBJ whole genome shotgun (WGS) entry which is preliminary data.</text>
</comment>
<feature type="domain" description="Bacteriophage phiJL001 Gp84 C-terminal" evidence="1">
    <location>
        <begin position="195"/>
        <end position="276"/>
    </location>
</feature>
<accession>A0ABR9CV01</accession>
<dbReference type="InterPro" id="IPR011928">
    <property type="entry name" value="Phage_phiJL001_Gp84"/>
</dbReference>
<reference evidence="3" key="1">
    <citation type="submission" date="2020-09" db="EMBL/GenBank/DDBJ databases">
        <title>The genome sequence of strain Labrenzia suaedae 4C16A.</title>
        <authorList>
            <person name="Liu Y."/>
        </authorList>
    </citation>
    <scope>NUCLEOTIDE SEQUENCE [LARGE SCALE GENOMIC DNA]</scope>
    <source>
        <strain evidence="3">4C16A</strain>
    </source>
</reference>
<name>A0ABR9CV01_9HYPH</name>
<gene>
    <name evidence="2" type="ORF">IG616_21050</name>
</gene>
<evidence type="ECO:0000313" key="2">
    <source>
        <dbReference type="EMBL" id="MBD8894042.1"/>
    </source>
</evidence>
<dbReference type="EMBL" id="JACYXI010000019">
    <property type="protein sequence ID" value="MBD8894042.1"/>
    <property type="molecule type" value="Genomic_DNA"/>
</dbReference>
<dbReference type="InterPro" id="IPR018964">
    <property type="entry name" value="Phage_phiJL001_Gp84_C"/>
</dbReference>
<proteinExistence type="predicted"/>
<evidence type="ECO:0000259" key="1">
    <source>
        <dbReference type="Pfam" id="PF09356"/>
    </source>
</evidence>
<dbReference type="RefSeq" id="WP_192150616.1">
    <property type="nucleotide sequence ID" value="NZ_JACYXI010000019.1"/>
</dbReference>
<organism evidence="2 3">
    <name type="scientific">Roseibium litorale</name>
    <dbReference type="NCBI Taxonomy" id="2803841"/>
    <lineage>
        <taxon>Bacteria</taxon>
        <taxon>Pseudomonadati</taxon>
        <taxon>Pseudomonadota</taxon>
        <taxon>Alphaproteobacteria</taxon>
        <taxon>Hyphomicrobiales</taxon>
        <taxon>Stappiaceae</taxon>
        <taxon>Roseibium</taxon>
    </lineage>
</organism>
<dbReference type="Pfam" id="PF09356">
    <property type="entry name" value="Phage_BR0599"/>
    <property type="match status" value="1"/>
</dbReference>
<evidence type="ECO:0000313" key="3">
    <source>
        <dbReference type="Proteomes" id="UP000632063"/>
    </source>
</evidence>
<dbReference type="NCBIfam" id="TIGR02218">
    <property type="entry name" value="phg_TIGR02218"/>
    <property type="match status" value="1"/>
</dbReference>
<reference evidence="2 3" key="2">
    <citation type="journal article" date="2021" name="Int. J. Syst. Evol. Microbiol.">
        <title>Roseibium litorale sp. nov., isolated from a tidal flat sediment and proposal for the reclassification of Labrenzia polysiphoniae as Roseibium polysiphoniae comb. nov.</title>
        <authorList>
            <person name="Liu Y."/>
            <person name="Pei T."/>
            <person name="Du J."/>
            <person name="Chao M."/>
            <person name="Deng M.R."/>
            <person name="Zhu H."/>
        </authorList>
    </citation>
    <scope>NUCLEOTIDE SEQUENCE [LARGE SCALE GENOMIC DNA]</scope>
    <source>
        <strain evidence="2 3">4C16A</strain>
    </source>
</reference>
<protein>
    <submittedName>
        <fullName evidence="2">DUF2163 domain-containing protein</fullName>
    </submittedName>
</protein>
<dbReference type="Pfam" id="PF09931">
    <property type="entry name" value="Phage_phiJL001_Gp84_N"/>
    <property type="match status" value="1"/>
</dbReference>
<sequence length="296" mass="31688">MRQFATGFADHIAQDCTTLCWCWEVTRQDGGKLGFTDHDRALVFSGVTFQATSGVIGSEIEASLGLSVDNMDFEGALSSDAITEADIAAGLYDDAEITLYRVNWQNPAEREVIKRGNVGETSRGELAFQAEFRGLAHRLNQTVGRTFQYGCDAVLGGARCGVNLEQAAFRATGTVTGASEAAIEASGINGFADDHFSRGLLTWLTGANAGTVVKVKTHRTNGAVTSLSLWRMAPNPIAAGDTFTVRAGCPHTFDACRNKFSNSVNYRGFPHIPGNDFVLGYARQGEQENDGSALVS</sequence>
<dbReference type="Proteomes" id="UP000632063">
    <property type="component" value="Unassembled WGS sequence"/>
</dbReference>
<keyword evidence="3" id="KW-1185">Reference proteome</keyword>